<sequence>MDMLISKEQYESLKTTGLDFKKLSEKHLSEEEIEAIGFQTTLSNSPEDHGSFANYSSFAYWKDSEKKKASEQAKETIEILQSWEKLQENEISLHADYILLGVNAGSFGMDGKEEETFEHFEMFQIRSVLKEGKVRGIPSPIKYKNALINNGEEGLFSQKLKGMYMTDFIKGFPTRFGGDIKKNLKLYVKDLHPKKADFEEFYTKFCQLFGDILENELNLLKNPEAPESYKQTLVIMGKNPKTCVINDFLKRSELDKKYNIINIPHYSAPVKHTVIVESFKKVFE</sequence>
<accession>A0A8B4QD70</accession>
<dbReference type="Proteomes" id="UP000254330">
    <property type="component" value="Unassembled WGS sequence"/>
</dbReference>
<dbReference type="AlphaFoldDB" id="A0A8B4QD70"/>
<evidence type="ECO:0000313" key="1">
    <source>
        <dbReference type="EMBL" id="STX10743.1"/>
    </source>
</evidence>
<reference evidence="1 3" key="1">
    <citation type="submission" date="2018-06" db="EMBL/GenBank/DDBJ databases">
        <authorList>
            <consortium name="Pathogen Informatics"/>
            <person name="Doyle S."/>
        </authorList>
    </citation>
    <scope>NUCLEOTIDE SEQUENCE [LARGE SCALE GENOMIC DNA]</scope>
    <source>
        <strain evidence="1 3">NCTC10597</strain>
    </source>
</reference>
<reference evidence="2 4" key="2">
    <citation type="submission" date="2019-03" db="EMBL/GenBank/DDBJ databases">
        <title>Genomic Encyclopedia of Type Strains, Phase IV (KMG-IV): sequencing the most valuable type-strain genomes for metagenomic binning, comparative biology and taxonomic classification.</title>
        <authorList>
            <person name="Goeker M."/>
        </authorList>
    </citation>
    <scope>NUCLEOTIDE SEQUENCE [LARGE SCALE GENOMIC DNA]</scope>
    <source>
        <strain evidence="2 4">DSM 20580</strain>
    </source>
</reference>
<evidence type="ECO:0000313" key="4">
    <source>
        <dbReference type="Proteomes" id="UP000294641"/>
    </source>
</evidence>
<dbReference type="EMBL" id="SNZG01000014">
    <property type="protein sequence ID" value="TDR38837.1"/>
    <property type="molecule type" value="Genomic_DNA"/>
</dbReference>
<dbReference type="RefSeq" id="WP_109349534.1">
    <property type="nucleotide sequence ID" value="NZ_BJUE01000043.1"/>
</dbReference>
<evidence type="ECO:0000313" key="2">
    <source>
        <dbReference type="EMBL" id="TDR38837.1"/>
    </source>
</evidence>
<gene>
    <name evidence="2" type="ORF">DFR61_11458</name>
    <name evidence="1" type="ORF">NCTC10597_02516</name>
</gene>
<keyword evidence="4" id="KW-1185">Reference proteome</keyword>
<proteinExistence type="predicted"/>
<dbReference type="Proteomes" id="UP000294641">
    <property type="component" value="Unassembled WGS sequence"/>
</dbReference>
<organism evidence="1 3">
    <name type="scientific">Kurthia zopfii</name>
    <dbReference type="NCBI Taxonomy" id="1650"/>
    <lineage>
        <taxon>Bacteria</taxon>
        <taxon>Bacillati</taxon>
        <taxon>Bacillota</taxon>
        <taxon>Bacilli</taxon>
        <taxon>Bacillales</taxon>
        <taxon>Caryophanaceae</taxon>
        <taxon>Kurthia</taxon>
    </lineage>
</organism>
<comment type="caution">
    <text evidence="1">The sequence shown here is derived from an EMBL/GenBank/DDBJ whole genome shotgun (WGS) entry which is preliminary data.</text>
</comment>
<protein>
    <submittedName>
        <fullName evidence="1">Uncharacterized protein</fullName>
    </submittedName>
</protein>
<evidence type="ECO:0000313" key="3">
    <source>
        <dbReference type="Proteomes" id="UP000254330"/>
    </source>
</evidence>
<name>A0A8B4QD70_9BACL</name>
<dbReference type="EMBL" id="UGNP01000001">
    <property type="protein sequence ID" value="STX10743.1"/>
    <property type="molecule type" value="Genomic_DNA"/>
</dbReference>